<comment type="caution">
    <text evidence="1">The sequence shown here is derived from an EMBL/GenBank/DDBJ whole genome shotgun (WGS) entry which is preliminary data.</text>
</comment>
<proteinExistence type="predicted"/>
<accession>X1SYV6</accession>
<name>X1SYV6_9ZZZZ</name>
<organism evidence="1">
    <name type="scientific">marine sediment metagenome</name>
    <dbReference type="NCBI Taxonomy" id="412755"/>
    <lineage>
        <taxon>unclassified sequences</taxon>
        <taxon>metagenomes</taxon>
        <taxon>ecological metagenomes</taxon>
    </lineage>
</organism>
<gene>
    <name evidence="1" type="ORF">S12H4_19512</name>
</gene>
<protein>
    <submittedName>
        <fullName evidence="1">Uncharacterized protein</fullName>
    </submittedName>
</protein>
<dbReference type="AlphaFoldDB" id="X1SYV6"/>
<reference evidence="1" key="1">
    <citation type="journal article" date="2014" name="Front. Microbiol.">
        <title>High frequency of phylogenetically diverse reductive dehalogenase-homologous genes in deep subseafloor sedimentary metagenomes.</title>
        <authorList>
            <person name="Kawai M."/>
            <person name="Futagami T."/>
            <person name="Toyoda A."/>
            <person name="Takaki Y."/>
            <person name="Nishi S."/>
            <person name="Hori S."/>
            <person name="Arai W."/>
            <person name="Tsubouchi T."/>
            <person name="Morono Y."/>
            <person name="Uchiyama I."/>
            <person name="Ito T."/>
            <person name="Fujiyama A."/>
            <person name="Inagaki F."/>
            <person name="Takami H."/>
        </authorList>
    </citation>
    <scope>NUCLEOTIDE SEQUENCE</scope>
    <source>
        <strain evidence="1">Expedition CK06-06</strain>
    </source>
</reference>
<dbReference type="EMBL" id="BARW01009766">
    <property type="protein sequence ID" value="GAI84326.1"/>
    <property type="molecule type" value="Genomic_DNA"/>
</dbReference>
<sequence>MKKILLIITIVFCIFQMIVLAIDIDIGNPAINRDKLSSAATYVDKNNPANASGKITSVEIWSGTVSPVPRRLIVLVAI</sequence>
<evidence type="ECO:0000313" key="1">
    <source>
        <dbReference type="EMBL" id="GAI84326.1"/>
    </source>
</evidence>